<organism evidence="1 2">
    <name type="scientific">Eumeta variegata</name>
    <name type="common">Bagworm moth</name>
    <name type="synonym">Eumeta japonica</name>
    <dbReference type="NCBI Taxonomy" id="151549"/>
    <lineage>
        <taxon>Eukaryota</taxon>
        <taxon>Metazoa</taxon>
        <taxon>Ecdysozoa</taxon>
        <taxon>Arthropoda</taxon>
        <taxon>Hexapoda</taxon>
        <taxon>Insecta</taxon>
        <taxon>Pterygota</taxon>
        <taxon>Neoptera</taxon>
        <taxon>Endopterygota</taxon>
        <taxon>Lepidoptera</taxon>
        <taxon>Glossata</taxon>
        <taxon>Ditrysia</taxon>
        <taxon>Tineoidea</taxon>
        <taxon>Psychidae</taxon>
        <taxon>Oiketicinae</taxon>
        <taxon>Eumeta</taxon>
    </lineage>
</organism>
<accession>A0A4C1YUF1</accession>
<comment type="caution">
    <text evidence="1">The sequence shown here is derived from an EMBL/GenBank/DDBJ whole genome shotgun (WGS) entry which is preliminary data.</text>
</comment>
<gene>
    <name evidence="1" type="ORF">EVAR_67248_1</name>
</gene>
<dbReference type="EMBL" id="BGZK01001371">
    <property type="protein sequence ID" value="GBP78494.1"/>
    <property type="molecule type" value="Genomic_DNA"/>
</dbReference>
<dbReference type="AlphaFoldDB" id="A0A4C1YUF1"/>
<proteinExistence type="predicted"/>
<dbReference type="Proteomes" id="UP000299102">
    <property type="component" value="Unassembled WGS sequence"/>
</dbReference>
<keyword evidence="2" id="KW-1185">Reference proteome</keyword>
<name>A0A4C1YUF1_EUMVA</name>
<evidence type="ECO:0000313" key="2">
    <source>
        <dbReference type="Proteomes" id="UP000299102"/>
    </source>
</evidence>
<reference evidence="1 2" key="1">
    <citation type="journal article" date="2019" name="Commun. Biol.">
        <title>The bagworm genome reveals a unique fibroin gene that provides high tensile strength.</title>
        <authorList>
            <person name="Kono N."/>
            <person name="Nakamura H."/>
            <person name="Ohtoshi R."/>
            <person name="Tomita M."/>
            <person name="Numata K."/>
            <person name="Arakawa K."/>
        </authorList>
    </citation>
    <scope>NUCLEOTIDE SEQUENCE [LARGE SCALE GENOMIC DNA]</scope>
</reference>
<sequence>MSARVRACARARVNLRRSAGGGRRRVSPRAIRKRVSSLRPPKEPYEFPTDPGARIALRLVRLIGAASVHCGAGAGRAGGGARTDLLRRRRRRPPLFSGERGLLISQQAVILFVPLLPPAPGPGTCGSSGASYSRTESRSWCTAVDSVMKARIEVVAEELKPLKASGPTGFFHNRIPLFKGTLPTRAYVVCDSSYFAMVLVP</sequence>
<evidence type="ECO:0000313" key="1">
    <source>
        <dbReference type="EMBL" id="GBP78494.1"/>
    </source>
</evidence>
<protein>
    <submittedName>
        <fullName evidence="1">Uncharacterized protein</fullName>
    </submittedName>
</protein>